<keyword evidence="3" id="KW-1185">Reference proteome</keyword>
<evidence type="ECO:0000256" key="1">
    <source>
        <dbReference type="SAM" id="SignalP"/>
    </source>
</evidence>
<sequence length="271" mass="30831">MFSRYFLTFLLVALVAAVASASADNQVSEAEFDEAKYELEVRSKIGDKVLKILKSFFKHATEDCLKSAVNKCKKHWYNPSKVIQCAKDFFSIENIGCLVGAQAEYEPVEFELEYDEAEYAELEIEVRSKIGDKVLKILKSFFKHATEDCLKSAVDKCKKHWYNPSKVIQCAKDFFSIENVGCLIGAQADNESRKFDLEFDEAEYAELEIEVRSKIGNKVLKILKSFFKHATEDCLKSAVDKCKKHWYNPSKVIQCAKDFFSIENVGCLVGA</sequence>
<keyword evidence="1" id="KW-0732">Signal</keyword>
<evidence type="ECO:0000313" key="3">
    <source>
        <dbReference type="Proteomes" id="UP000002358"/>
    </source>
</evidence>
<feature type="signal peptide" evidence="1">
    <location>
        <begin position="1"/>
        <end position="23"/>
    </location>
</feature>
<proteinExistence type="predicted"/>
<organism evidence="2 3">
    <name type="scientific">Nasonia vitripennis</name>
    <name type="common">Parasitic wasp</name>
    <dbReference type="NCBI Taxonomy" id="7425"/>
    <lineage>
        <taxon>Eukaryota</taxon>
        <taxon>Metazoa</taxon>
        <taxon>Ecdysozoa</taxon>
        <taxon>Arthropoda</taxon>
        <taxon>Hexapoda</taxon>
        <taxon>Insecta</taxon>
        <taxon>Pterygota</taxon>
        <taxon>Neoptera</taxon>
        <taxon>Endopterygota</taxon>
        <taxon>Hymenoptera</taxon>
        <taxon>Apocrita</taxon>
        <taxon>Proctotrupomorpha</taxon>
        <taxon>Chalcidoidea</taxon>
        <taxon>Pteromalidae</taxon>
        <taxon>Pteromalinae</taxon>
        <taxon>Nasonia</taxon>
    </lineage>
</organism>
<name>A0A7M7IRV6_NASVI</name>
<dbReference type="GeneID" id="107981201"/>
<dbReference type="KEGG" id="nvi:107981201"/>
<dbReference type="OrthoDB" id="7709655at2759"/>
<dbReference type="Proteomes" id="UP000002358">
    <property type="component" value="Chromosome 5"/>
</dbReference>
<protein>
    <submittedName>
        <fullName evidence="2">Uncharacterized protein</fullName>
    </submittedName>
</protein>
<dbReference type="RefSeq" id="XP_016841852.1">
    <property type="nucleotide sequence ID" value="XM_016986363.3"/>
</dbReference>
<dbReference type="InParanoid" id="A0A7M7IRV6"/>
<accession>A0A7M7IRV6</accession>
<dbReference type="EnsemblMetazoa" id="XM_016986363">
    <property type="protein sequence ID" value="XP_016841852"/>
    <property type="gene ID" value="LOC107981201"/>
</dbReference>
<evidence type="ECO:0000313" key="2">
    <source>
        <dbReference type="EnsemblMetazoa" id="XP_016841852"/>
    </source>
</evidence>
<dbReference type="AlphaFoldDB" id="A0A7M7IRV6"/>
<feature type="chain" id="PRO_5029835659" evidence="1">
    <location>
        <begin position="24"/>
        <end position="271"/>
    </location>
</feature>
<reference evidence="2" key="1">
    <citation type="submission" date="2021-01" db="UniProtKB">
        <authorList>
            <consortium name="EnsemblMetazoa"/>
        </authorList>
    </citation>
    <scope>IDENTIFICATION</scope>
</reference>